<protein>
    <submittedName>
        <fullName evidence="12">Bifunctional inhibitor/lipid-transfer protein/seed storage 2S albumin superfamily protein</fullName>
    </submittedName>
</protein>
<feature type="chain" id="PRO_5040342515" evidence="10">
    <location>
        <begin position="18"/>
        <end position="198"/>
    </location>
</feature>
<dbReference type="SUPFAM" id="SSF47699">
    <property type="entry name" value="Bifunctional inhibitor/lipid-transfer protein/seed storage 2S albumin"/>
    <property type="match status" value="1"/>
</dbReference>
<keyword evidence="5 10" id="KW-0732">Signal</keyword>
<dbReference type="EMBL" id="CACSLK010024531">
    <property type="protein sequence ID" value="CAA0823076.1"/>
    <property type="molecule type" value="Genomic_DNA"/>
</dbReference>
<dbReference type="GO" id="GO:0098552">
    <property type="term" value="C:side of membrane"/>
    <property type="evidence" value="ECO:0007669"/>
    <property type="project" value="UniProtKB-KW"/>
</dbReference>
<keyword evidence="13" id="KW-1185">Reference proteome</keyword>
<keyword evidence="6" id="KW-1015">Disulfide bond</keyword>
<name>A0A9N7N809_STRHE</name>
<feature type="compositionally biased region" description="Low complexity" evidence="9">
    <location>
        <begin position="110"/>
        <end position="124"/>
    </location>
</feature>
<keyword evidence="4" id="KW-0472">Membrane</keyword>
<dbReference type="InterPro" id="IPR016140">
    <property type="entry name" value="Bifunc_inhib/LTP/seed_store"/>
</dbReference>
<dbReference type="Pfam" id="PF14368">
    <property type="entry name" value="LTP_2"/>
    <property type="match status" value="1"/>
</dbReference>
<comment type="caution">
    <text evidence="12">The sequence shown here is derived from an EMBL/GenBank/DDBJ whole genome shotgun (WGS) entry which is preliminary data.</text>
</comment>
<dbReference type="InterPro" id="IPR043325">
    <property type="entry name" value="LTSS"/>
</dbReference>
<evidence type="ECO:0000256" key="9">
    <source>
        <dbReference type="SAM" id="MobiDB-lite"/>
    </source>
</evidence>
<dbReference type="Gene3D" id="1.10.110.10">
    <property type="entry name" value="Plant lipid-transfer and hydrophobic proteins"/>
    <property type="match status" value="1"/>
</dbReference>
<keyword evidence="8" id="KW-0449">Lipoprotein</keyword>
<sequence length="198" mass="20242">MAFKLLMLLGLSTMVLSISRVSGQINAPCTSTMMTTFSPCINFLSNATGTTPPPDCCSSLRSLMANGKDCLCLLATGAFPFRIPVNRTAAISLPSSCNMPQVPLQCRDTAANGPSISPAAAPSPNVQEQTPAEPQSPSSTPEVDANPSPPATAGSGGPATSNTGSRAGVTPSAAEASHDFSSFHLLMGVMGAFIAFNY</sequence>
<evidence type="ECO:0000256" key="2">
    <source>
        <dbReference type="ARBA" id="ARBA00009748"/>
    </source>
</evidence>
<evidence type="ECO:0000256" key="1">
    <source>
        <dbReference type="ARBA" id="ARBA00004609"/>
    </source>
</evidence>
<keyword evidence="3" id="KW-1003">Cell membrane</keyword>
<feature type="compositionally biased region" description="Polar residues" evidence="9">
    <location>
        <begin position="125"/>
        <end position="141"/>
    </location>
</feature>
<evidence type="ECO:0000313" key="12">
    <source>
        <dbReference type="EMBL" id="CAA0823076.1"/>
    </source>
</evidence>
<comment type="subcellular location">
    <subcellularLocation>
        <location evidence="1">Cell membrane</location>
        <topology evidence="1">Lipid-anchor</topology>
        <topology evidence="1">GPI-anchor</topology>
    </subcellularLocation>
</comment>
<dbReference type="PANTHER" id="PTHR33044">
    <property type="entry name" value="BIFUNCTIONAL INHIBITOR/LIPID-TRANSFER PROTEIN/SEED STORAGE 2S ALBUMIN SUPERFAMILY PROTEIN-RELATED"/>
    <property type="match status" value="1"/>
</dbReference>
<proteinExistence type="inferred from homology"/>
<reference evidence="12" key="1">
    <citation type="submission" date="2019-12" db="EMBL/GenBank/DDBJ databases">
        <authorList>
            <person name="Scholes J."/>
        </authorList>
    </citation>
    <scope>NUCLEOTIDE SEQUENCE</scope>
</reference>
<dbReference type="OrthoDB" id="1914452at2759"/>
<comment type="similarity">
    <text evidence="2">Belongs to the plant LTP family.</text>
</comment>
<dbReference type="AlphaFoldDB" id="A0A9N7N809"/>
<evidence type="ECO:0000256" key="8">
    <source>
        <dbReference type="ARBA" id="ARBA00023288"/>
    </source>
</evidence>
<feature type="signal peptide" evidence="10">
    <location>
        <begin position="1"/>
        <end position="17"/>
    </location>
</feature>
<dbReference type="Proteomes" id="UP001153555">
    <property type="component" value="Unassembled WGS sequence"/>
</dbReference>
<keyword evidence="7" id="KW-0325">Glycoprotein</keyword>
<dbReference type="CDD" id="cd00010">
    <property type="entry name" value="AAI_LTSS"/>
    <property type="match status" value="1"/>
</dbReference>
<dbReference type="GO" id="GO:0005886">
    <property type="term" value="C:plasma membrane"/>
    <property type="evidence" value="ECO:0007669"/>
    <property type="project" value="UniProtKB-SubCell"/>
</dbReference>
<evidence type="ECO:0000256" key="10">
    <source>
        <dbReference type="SAM" id="SignalP"/>
    </source>
</evidence>
<evidence type="ECO:0000256" key="6">
    <source>
        <dbReference type="ARBA" id="ARBA00023157"/>
    </source>
</evidence>
<keyword evidence="4" id="KW-0336">GPI-anchor</keyword>
<feature type="domain" description="Bifunctional inhibitor/plant lipid transfer protein/seed storage helical" evidence="11">
    <location>
        <begin position="29"/>
        <end position="106"/>
    </location>
</feature>
<dbReference type="SMART" id="SM00499">
    <property type="entry name" value="AAI"/>
    <property type="match status" value="1"/>
</dbReference>
<gene>
    <name evidence="12" type="ORF">SHERM_20261</name>
</gene>
<organism evidence="12 13">
    <name type="scientific">Striga hermonthica</name>
    <name type="common">Purple witchweed</name>
    <name type="synonym">Buchnera hermonthica</name>
    <dbReference type="NCBI Taxonomy" id="68872"/>
    <lineage>
        <taxon>Eukaryota</taxon>
        <taxon>Viridiplantae</taxon>
        <taxon>Streptophyta</taxon>
        <taxon>Embryophyta</taxon>
        <taxon>Tracheophyta</taxon>
        <taxon>Spermatophyta</taxon>
        <taxon>Magnoliopsida</taxon>
        <taxon>eudicotyledons</taxon>
        <taxon>Gunneridae</taxon>
        <taxon>Pentapetalae</taxon>
        <taxon>asterids</taxon>
        <taxon>lamiids</taxon>
        <taxon>Lamiales</taxon>
        <taxon>Orobanchaceae</taxon>
        <taxon>Buchnereae</taxon>
        <taxon>Striga</taxon>
    </lineage>
</organism>
<feature type="region of interest" description="Disordered" evidence="9">
    <location>
        <begin position="108"/>
        <end position="173"/>
    </location>
</feature>
<evidence type="ECO:0000256" key="3">
    <source>
        <dbReference type="ARBA" id="ARBA00022475"/>
    </source>
</evidence>
<evidence type="ECO:0000259" key="11">
    <source>
        <dbReference type="SMART" id="SM00499"/>
    </source>
</evidence>
<dbReference type="InterPro" id="IPR036312">
    <property type="entry name" value="Bifun_inhib/LTP/seed_sf"/>
</dbReference>
<evidence type="ECO:0000256" key="4">
    <source>
        <dbReference type="ARBA" id="ARBA00022622"/>
    </source>
</evidence>
<evidence type="ECO:0000313" key="13">
    <source>
        <dbReference type="Proteomes" id="UP001153555"/>
    </source>
</evidence>
<evidence type="ECO:0000256" key="5">
    <source>
        <dbReference type="ARBA" id="ARBA00022729"/>
    </source>
</evidence>
<accession>A0A9N7N809</accession>
<evidence type="ECO:0000256" key="7">
    <source>
        <dbReference type="ARBA" id="ARBA00023180"/>
    </source>
</evidence>